<dbReference type="Proteomes" id="UP000515146">
    <property type="component" value="Unplaced"/>
</dbReference>
<name>A0A6P6XYR5_DERPT</name>
<reference evidence="4" key="1">
    <citation type="submission" date="2025-08" db="UniProtKB">
        <authorList>
            <consortium name="RefSeq"/>
        </authorList>
    </citation>
    <scope>IDENTIFICATION</scope>
    <source>
        <strain evidence="4">Airmid</strain>
    </source>
</reference>
<dbReference type="RefSeq" id="XP_027197109.1">
    <property type="nucleotide sequence ID" value="XM_027341308.1"/>
</dbReference>
<proteinExistence type="predicted"/>
<accession>A0A6P6XYR5</accession>
<feature type="region of interest" description="Disordered" evidence="1">
    <location>
        <begin position="1"/>
        <end position="52"/>
    </location>
</feature>
<dbReference type="Pfam" id="PF15477">
    <property type="entry name" value="SMAP"/>
    <property type="match status" value="1"/>
</dbReference>
<organism evidence="3 4">
    <name type="scientific">Dermatophagoides pteronyssinus</name>
    <name type="common">European house dust mite</name>
    <dbReference type="NCBI Taxonomy" id="6956"/>
    <lineage>
        <taxon>Eukaryota</taxon>
        <taxon>Metazoa</taxon>
        <taxon>Ecdysozoa</taxon>
        <taxon>Arthropoda</taxon>
        <taxon>Chelicerata</taxon>
        <taxon>Arachnida</taxon>
        <taxon>Acari</taxon>
        <taxon>Acariformes</taxon>
        <taxon>Sarcoptiformes</taxon>
        <taxon>Astigmata</taxon>
        <taxon>Psoroptidia</taxon>
        <taxon>Analgoidea</taxon>
        <taxon>Pyroglyphidae</taxon>
        <taxon>Dermatophagoidinae</taxon>
        <taxon>Dermatophagoides</taxon>
    </lineage>
</organism>
<evidence type="ECO:0000313" key="4">
    <source>
        <dbReference type="RefSeq" id="XP_027197109.1"/>
    </source>
</evidence>
<evidence type="ECO:0000313" key="3">
    <source>
        <dbReference type="Proteomes" id="UP000515146"/>
    </source>
</evidence>
<dbReference type="PANTHER" id="PTHR22426:SF2">
    <property type="entry name" value="ARGININE_SERINE-RICH COILED-COIL PROTEIN 2"/>
    <property type="match status" value="1"/>
</dbReference>
<gene>
    <name evidence="4" type="primary">LOC113791518</name>
</gene>
<dbReference type="InterPro" id="IPR028124">
    <property type="entry name" value="SMAP_dom"/>
</dbReference>
<dbReference type="OrthoDB" id="1928974at2759"/>
<dbReference type="PANTHER" id="PTHR22426">
    <property type="entry name" value="ARGININE_SERINE-RICH COILED-COIL PROTEIN 2"/>
    <property type="match status" value="1"/>
</dbReference>
<dbReference type="KEGG" id="dpte:113791518"/>
<protein>
    <submittedName>
        <fullName evidence="4">Arginine/serine-rich coiled-coil protein 2-like</fullName>
    </submittedName>
</protein>
<feature type="compositionally biased region" description="Basic and acidic residues" evidence="1">
    <location>
        <begin position="1"/>
        <end position="41"/>
    </location>
</feature>
<evidence type="ECO:0000256" key="1">
    <source>
        <dbReference type="SAM" id="MobiDB-lite"/>
    </source>
</evidence>
<feature type="domain" description="Small acidic protein-like" evidence="2">
    <location>
        <begin position="173"/>
        <end position="257"/>
    </location>
</feature>
<sequence length="276" mass="30742">MTDHSSKGRHHYEYHSSHRSNRSHDADRRKEQFSKPKESKLDTSTSSSKHSIVECNKSDIQKSVDSLEVISNQVPTTTNTKPKGPPAAVLASVAAVMASIKAQQPSESVLNRISIQQPNSLQPTDIPKYYNAKMVNAAKLAQQAEKRKLLWGDNKSSANEKVKPSSTTSANVWTNLKFQGEHGMAMTEKFRKLMGIKTADTSNQQQLLSSIQDDVKDSNHHNEDIVVANQEKLFENLDQQYSIARRSTHLARGVGLGFTAAGMSTSFQRNYDENDK</sequence>
<dbReference type="AlphaFoldDB" id="A0A6P6XYR5"/>
<keyword evidence="3" id="KW-1185">Reference proteome</keyword>
<dbReference type="InParanoid" id="A0A6P6XYR5"/>
<dbReference type="OMA" id="HHNEDIV"/>
<evidence type="ECO:0000259" key="2">
    <source>
        <dbReference type="Pfam" id="PF15477"/>
    </source>
</evidence>